<evidence type="ECO:0000313" key="3">
    <source>
        <dbReference type="EMBL" id="GCE01296.1"/>
    </source>
</evidence>
<comment type="caution">
    <text evidence="3">The sequence shown here is derived from an EMBL/GenBank/DDBJ whole genome shotgun (WGS) entry which is preliminary data.</text>
</comment>
<keyword evidence="2" id="KW-0812">Transmembrane</keyword>
<dbReference type="RefSeq" id="WP_126642934.1">
    <property type="nucleotide sequence ID" value="NZ_BIFH01000047.1"/>
</dbReference>
<sequence>MNDPRHDDVVIDRLRELAGRAESAATLAAPERVRTRGARRRTRLRVAGAGALTACVVAGALWATRPDDGAAVRGGPAASSPGDRAALTPPPADAERIGLGDPTYLPTVRGVEWTVEGDMVNRPDTAFPVRLFGPCAATPPEAALGGVQDRRVTAAGSRVKTFVTSTWATGLTPQAIDAEARRIYTSWQAVAAACMSRVPGGGPDTEVWSWSGDGRRGSVVLTRRGHVLGWVATEMTAADPAYPLTAEVGPALMDKAILTAPTPPR</sequence>
<organism evidence="3 4">
    <name type="scientific">Embleya hyalina</name>
    <dbReference type="NCBI Taxonomy" id="516124"/>
    <lineage>
        <taxon>Bacteria</taxon>
        <taxon>Bacillati</taxon>
        <taxon>Actinomycetota</taxon>
        <taxon>Actinomycetes</taxon>
        <taxon>Kitasatosporales</taxon>
        <taxon>Streptomycetaceae</taxon>
        <taxon>Embleya</taxon>
    </lineage>
</organism>
<dbReference type="AlphaFoldDB" id="A0A401Z3B9"/>
<dbReference type="Proteomes" id="UP000286931">
    <property type="component" value="Unassembled WGS sequence"/>
</dbReference>
<protein>
    <submittedName>
        <fullName evidence="3">Uncharacterized protein</fullName>
    </submittedName>
</protein>
<proteinExistence type="predicted"/>
<evidence type="ECO:0000256" key="1">
    <source>
        <dbReference type="SAM" id="MobiDB-lite"/>
    </source>
</evidence>
<evidence type="ECO:0000313" key="4">
    <source>
        <dbReference type="Proteomes" id="UP000286931"/>
    </source>
</evidence>
<feature type="region of interest" description="Disordered" evidence="1">
    <location>
        <begin position="67"/>
        <end position="101"/>
    </location>
</feature>
<reference evidence="3 4" key="1">
    <citation type="submission" date="2018-12" db="EMBL/GenBank/DDBJ databases">
        <title>Draft genome sequence of Embleya hyalina NBRC 13850T.</title>
        <authorList>
            <person name="Komaki H."/>
            <person name="Hosoyama A."/>
            <person name="Kimura A."/>
            <person name="Ichikawa N."/>
            <person name="Tamura T."/>
        </authorList>
    </citation>
    <scope>NUCLEOTIDE SEQUENCE [LARGE SCALE GENOMIC DNA]</scope>
    <source>
        <strain evidence="3 4">NBRC 13850</strain>
    </source>
</reference>
<feature type="transmembrane region" description="Helical" evidence="2">
    <location>
        <begin position="44"/>
        <end position="63"/>
    </location>
</feature>
<gene>
    <name evidence="3" type="ORF">EHYA_09060</name>
</gene>
<keyword evidence="4" id="KW-1185">Reference proteome</keyword>
<dbReference type="EMBL" id="BIFH01000047">
    <property type="protein sequence ID" value="GCE01296.1"/>
    <property type="molecule type" value="Genomic_DNA"/>
</dbReference>
<keyword evidence="2" id="KW-1133">Transmembrane helix</keyword>
<keyword evidence="2" id="KW-0472">Membrane</keyword>
<name>A0A401Z3B9_9ACTN</name>
<evidence type="ECO:0000256" key="2">
    <source>
        <dbReference type="SAM" id="Phobius"/>
    </source>
</evidence>
<accession>A0A401Z3B9</accession>